<dbReference type="PANTHER" id="PTHR45811:SF80">
    <property type="entry name" value="COPPER TRANSPORT PROTEIN FAMILY-RELATED"/>
    <property type="match status" value="1"/>
</dbReference>
<sequence length="134" mass="14535">MKKAVFKVGVDDDKAKNKVLKTIAGLSGVDSISMDMKEKKLTVTGDIDPVSIVSNLRKLCHTEIVSVGSANKPEKKDDEKKKEDDEKKKRAELAHAYGNVVGKKPTEKNKIEELVNADGNVLGKKPTANGCVIC</sequence>
<proteinExistence type="inferred from homology"/>
<keyword evidence="9" id="KW-1185">Reference proteome</keyword>
<evidence type="ECO:0000256" key="4">
    <source>
        <dbReference type="ARBA" id="ARBA00023289"/>
    </source>
</evidence>
<evidence type="ECO:0000313" key="9">
    <source>
        <dbReference type="Proteomes" id="UP001428341"/>
    </source>
</evidence>
<gene>
    <name evidence="8" type="ORF">WN944_024998</name>
</gene>
<organism evidence="8 9">
    <name type="scientific">Citrus x changshan-huyou</name>
    <dbReference type="NCBI Taxonomy" id="2935761"/>
    <lineage>
        <taxon>Eukaryota</taxon>
        <taxon>Viridiplantae</taxon>
        <taxon>Streptophyta</taxon>
        <taxon>Embryophyta</taxon>
        <taxon>Tracheophyta</taxon>
        <taxon>Spermatophyta</taxon>
        <taxon>Magnoliopsida</taxon>
        <taxon>eudicotyledons</taxon>
        <taxon>Gunneridae</taxon>
        <taxon>Pentapetalae</taxon>
        <taxon>rosids</taxon>
        <taxon>malvids</taxon>
        <taxon>Sapindales</taxon>
        <taxon>Rutaceae</taxon>
        <taxon>Aurantioideae</taxon>
        <taxon>Citrus</taxon>
    </lineage>
</organism>
<dbReference type="AlphaFoldDB" id="A0AAP0LRM6"/>
<reference evidence="8 9" key="1">
    <citation type="submission" date="2024-05" db="EMBL/GenBank/DDBJ databases">
        <title>Haplotype-resolved chromosome-level genome assembly of Huyou (Citrus changshanensis).</title>
        <authorList>
            <person name="Miao C."/>
            <person name="Chen W."/>
            <person name="Wu Y."/>
            <person name="Wang L."/>
            <person name="Zhao S."/>
            <person name="Grierson D."/>
            <person name="Xu C."/>
            <person name="Chen K."/>
        </authorList>
    </citation>
    <scope>NUCLEOTIDE SEQUENCE [LARGE SCALE GENOMIC DNA]</scope>
    <source>
        <strain evidence="8">01-14</strain>
        <tissue evidence="8">Leaf</tissue>
    </source>
</reference>
<dbReference type="InterPro" id="IPR036163">
    <property type="entry name" value="HMA_dom_sf"/>
</dbReference>
<dbReference type="GO" id="GO:0046872">
    <property type="term" value="F:metal ion binding"/>
    <property type="evidence" value="ECO:0007669"/>
    <property type="project" value="UniProtKB-KW"/>
</dbReference>
<comment type="similarity">
    <text evidence="5">Belongs to the HIPP family.</text>
</comment>
<feature type="compositionally biased region" description="Basic and acidic residues" evidence="6">
    <location>
        <begin position="72"/>
        <end position="93"/>
    </location>
</feature>
<evidence type="ECO:0000256" key="3">
    <source>
        <dbReference type="ARBA" id="ARBA00023288"/>
    </source>
</evidence>
<dbReference type="InterPro" id="IPR006121">
    <property type="entry name" value="HMA_dom"/>
</dbReference>
<keyword evidence="1" id="KW-0488">Methylation</keyword>
<evidence type="ECO:0000256" key="5">
    <source>
        <dbReference type="ARBA" id="ARBA00024045"/>
    </source>
</evidence>
<dbReference type="Proteomes" id="UP001428341">
    <property type="component" value="Unassembled WGS sequence"/>
</dbReference>
<feature type="domain" description="HMA" evidence="7">
    <location>
        <begin position="1"/>
        <end position="67"/>
    </location>
</feature>
<keyword evidence="4" id="KW-0636">Prenylation</keyword>
<evidence type="ECO:0000256" key="1">
    <source>
        <dbReference type="ARBA" id="ARBA00022481"/>
    </source>
</evidence>
<keyword evidence="3" id="KW-0449">Lipoprotein</keyword>
<protein>
    <recommendedName>
        <fullName evidence="7">HMA domain-containing protein</fullName>
    </recommendedName>
</protein>
<dbReference type="Pfam" id="PF00403">
    <property type="entry name" value="HMA"/>
    <property type="match status" value="1"/>
</dbReference>
<evidence type="ECO:0000256" key="6">
    <source>
        <dbReference type="SAM" id="MobiDB-lite"/>
    </source>
</evidence>
<dbReference type="EMBL" id="JBCGBO010000024">
    <property type="protein sequence ID" value="KAK9181858.1"/>
    <property type="molecule type" value="Genomic_DNA"/>
</dbReference>
<dbReference type="PROSITE" id="PS50846">
    <property type="entry name" value="HMA_2"/>
    <property type="match status" value="1"/>
</dbReference>
<dbReference type="SUPFAM" id="SSF55008">
    <property type="entry name" value="HMA, heavy metal-associated domain"/>
    <property type="match status" value="1"/>
</dbReference>
<evidence type="ECO:0000313" key="8">
    <source>
        <dbReference type="EMBL" id="KAK9181858.1"/>
    </source>
</evidence>
<comment type="caution">
    <text evidence="8">The sequence shown here is derived from an EMBL/GenBank/DDBJ whole genome shotgun (WGS) entry which is preliminary data.</text>
</comment>
<evidence type="ECO:0000256" key="2">
    <source>
        <dbReference type="ARBA" id="ARBA00022723"/>
    </source>
</evidence>
<name>A0AAP0LRM6_9ROSI</name>
<feature type="region of interest" description="Disordered" evidence="6">
    <location>
        <begin position="67"/>
        <end position="99"/>
    </location>
</feature>
<evidence type="ECO:0000259" key="7">
    <source>
        <dbReference type="PROSITE" id="PS50846"/>
    </source>
</evidence>
<dbReference type="PANTHER" id="PTHR45811">
    <property type="entry name" value="COPPER TRANSPORT PROTEIN FAMILY-RELATED"/>
    <property type="match status" value="1"/>
</dbReference>
<dbReference type="InterPro" id="IPR051863">
    <property type="entry name" value="HIPP"/>
</dbReference>
<dbReference type="Gene3D" id="3.30.70.100">
    <property type="match status" value="1"/>
</dbReference>
<accession>A0AAP0LRM6</accession>
<keyword evidence="2" id="KW-0479">Metal-binding</keyword>